<feature type="region of interest" description="Disordered" evidence="1">
    <location>
        <begin position="439"/>
        <end position="482"/>
    </location>
</feature>
<dbReference type="InterPro" id="IPR052973">
    <property type="entry name" value="Fungal_sec-metab_reg_TF"/>
</dbReference>
<dbReference type="Proteomes" id="UP000184330">
    <property type="component" value="Unassembled WGS sequence"/>
</dbReference>
<name>A0A1L7XG93_9HELO</name>
<organism evidence="2 3">
    <name type="scientific">Phialocephala subalpina</name>
    <dbReference type="NCBI Taxonomy" id="576137"/>
    <lineage>
        <taxon>Eukaryota</taxon>
        <taxon>Fungi</taxon>
        <taxon>Dikarya</taxon>
        <taxon>Ascomycota</taxon>
        <taxon>Pezizomycotina</taxon>
        <taxon>Leotiomycetes</taxon>
        <taxon>Helotiales</taxon>
        <taxon>Mollisiaceae</taxon>
        <taxon>Phialocephala</taxon>
        <taxon>Phialocephala fortinii species complex</taxon>
    </lineage>
</organism>
<feature type="compositionally biased region" description="Polar residues" evidence="1">
    <location>
        <begin position="447"/>
        <end position="465"/>
    </location>
</feature>
<reference evidence="2 3" key="1">
    <citation type="submission" date="2016-03" db="EMBL/GenBank/DDBJ databases">
        <authorList>
            <person name="Ploux O."/>
        </authorList>
    </citation>
    <scope>NUCLEOTIDE SEQUENCE [LARGE SCALE GENOMIC DNA]</scope>
    <source>
        <strain evidence="2 3">UAMH 11012</strain>
    </source>
</reference>
<dbReference type="OrthoDB" id="5426982at2759"/>
<protein>
    <submittedName>
        <fullName evidence="2">Uncharacterized protein</fullName>
    </submittedName>
</protein>
<evidence type="ECO:0000313" key="3">
    <source>
        <dbReference type="Proteomes" id="UP000184330"/>
    </source>
</evidence>
<proteinExistence type="predicted"/>
<dbReference type="PANTHER" id="PTHR35392">
    <property type="entry name" value="ZN(II)2CYS6 TRANSCRIPTION FACTOR (EUROFUNG)-RELATED-RELATED"/>
    <property type="match status" value="1"/>
</dbReference>
<gene>
    <name evidence="2" type="ORF">PAC_13939</name>
</gene>
<dbReference type="PANTHER" id="PTHR35392:SF2">
    <property type="entry name" value="ZN(II)2CYS6 TRANSCRIPTION FACTOR (EUROFUNG)"/>
    <property type="match status" value="1"/>
</dbReference>
<keyword evidence="3" id="KW-1185">Reference proteome</keyword>
<dbReference type="AlphaFoldDB" id="A0A1L7XG93"/>
<accession>A0A1L7XG93</accession>
<feature type="compositionally biased region" description="Basic and acidic residues" evidence="1">
    <location>
        <begin position="467"/>
        <end position="482"/>
    </location>
</feature>
<sequence length="547" mass="61821">MPRSGNNSMETAPSRFLNSFRISTDPNTRRKRAKFAPQRRQEVKAIRHRRACLRCSLLKIKCSDDDLCNTCGQLASALHAHEKQAMSFSGCIRTRLSEVSVFSLHPTCSNNQFESLDQRLDLTLSNISLDFANQVTWDVAVLVDDTVDWLKDPRISETSKVGTFSSPQFLDLVTSSLGKSVGIKFQRMLYAISLAYTQPTLHPLTLPEIYEVGCIAGHDFLTILDERLKPQSLKECSEAELRALFLVVFGTILAVGYTQPTLGEADSQSQGFRAVQYHLSQILAHYLLYLGSRLSLPLAKGVDQFLLEAIPSRWYKEGVFDWKTPRNYDDFEFENVFEVGVNHINDLCVVSMRRINNESLPNVPFGSTLAADWKLSSDLVSRSPKPWSKPWTREEDLLLQSRANEFHFAILQTTAYEEDRPPSIPTCFPQNSWHVSDHSELVPPPTALSTHPCTNDLESSLQPPLTESHDPDPDNQSRENDMARPGSYFIWERFITCGTITETMVGVGNSLTADSRQVENLYEQLETMKTLMWSCIYKTFIIAAGMV</sequence>
<dbReference type="EMBL" id="FJOG01000025">
    <property type="protein sequence ID" value="CZR64042.1"/>
    <property type="molecule type" value="Genomic_DNA"/>
</dbReference>
<evidence type="ECO:0000256" key="1">
    <source>
        <dbReference type="SAM" id="MobiDB-lite"/>
    </source>
</evidence>
<evidence type="ECO:0000313" key="2">
    <source>
        <dbReference type="EMBL" id="CZR64042.1"/>
    </source>
</evidence>